<dbReference type="PROSITE" id="PS00028">
    <property type="entry name" value="ZINC_FINGER_C2H2_1"/>
    <property type="match status" value="1"/>
</dbReference>
<gene>
    <name evidence="3" type="ORF">GLOINDRAFT_5169</name>
</gene>
<dbReference type="VEuPathDB" id="FungiDB:RhiirFUN_019832"/>
<feature type="domain" description="C2H2-type" evidence="2">
    <location>
        <begin position="380"/>
        <end position="408"/>
    </location>
</feature>
<dbReference type="GO" id="GO:0008270">
    <property type="term" value="F:zinc ion binding"/>
    <property type="evidence" value="ECO:0007669"/>
    <property type="project" value="UniProtKB-KW"/>
</dbReference>
<keyword evidence="1" id="KW-0863">Zinc-finger</keyword>
<dbReference type="InterPro" id="IPR013087">
    <property type="entry name" value="Znf_C2H2_type"/>
</dbReference>
<dbReference type="PANTHER" id="PTHR46954:SF1">
    <property type="entry name" value="C2H2-TYPE DOMAIN-CONTAINING PROTEIN"/>
    <property type="match status" value="1"/>
</dbReference>
<reference evidence="3" key="1">
    <citation type="submission" date="2013-07" db="EMBL/GenBank/DDBJ databases">
        <title>The genome of an arbuscular mycorrhizal fungus provides insights into the evolution of the oldest plant symbiosis.</title>
        <authorList>
            <consortium name="DOE Joint Genome Institute"/>
            <person name="Tisserant E."/>
            <person name="Malbreil M."/>
            <person name="Kuo A."/>
            <person name="Kohler A."/>
            <person name="Symeonidi A."/>
            <person name="Balestrini R."/>
            <person name="Charron P."/>
            <person name="Duensing N."/>
            <person name="Frei-dit-Frey N."/>
            <person name="Gianinazzi-Pearson V."/>
            <person name="Gilbert B."/>
            <person name="Handa Y."/>
            <person name="Hijri M."/>
            <person name="Kaul R."/>
            <person name="Kawaguchi M."/>
            <person name="Krajinski F."/>
            <person name="Lammers P."/>
            <person name="Lapierre D."/>
            <person name="Masclaux F.G."/>
            <person name="Murat C."/>
            <person name="Morin E."/>
            <person name="Ndikumana S."/>
            <person name="Pagni M."/>
            <person name="Petitpierre D."/>
            <person name="Requena N."/>
            <person name="Rosikiewicz P."/>
            <person name="Riley R."/>
            <person name="Saito K."/>
            <person name="San Clemente H."/>
            <person name="Shapiro H."/>
            <person name="van Tuinen D."/>
            <person name="Becard G."/>
            <person name="Bonfante P."/>
            <person name="Paszkowski U."/>
            <person name="Shachar-Hill Y."/>
            <person name="Young J.P."/>
            <person name="Sanders I.R."/>
            <person name="Henrissat B."/>
            <person name="Rensing S.A."/>
            <person name="Grigoriev I.V."/>
            <person name="Corradi N."/>
            <person name="Roux C."/>
            <person name="Martin F."/>
        </authorList>
    </citation>
    <scope>NUCLEOTIDE SEQUENCE</scope>
    <source>
        <strain evidence="3">DAOM 197198</strain>
    </source>
</reference>
<name>U9T6M6_RHIID</name>
<evidence type="ECO:0000259" key="2">
    <source>
        <dbReference type="PROSITE" id="PS50157"/>
    </source>
</evidence>
<accession>U9T6M6</accession>
<keyword evidence="1" id="KW-0479">Metal-binding</keyword>
<dbReference type="PROSITE" id="PS50157">
    <property type="entry name" value="ZINC_FINGER_C2H2_2"/>
    <property type="match status" value="1"/>
</dbReference>
<sequence length="475" mass="54364">MEEDYRIFMGKSTIQKYLQLRHSGIKEAQLHHHPAQIRLAAVGRNEMNEHIDEHYCLASVKGVKSFASAFSQDVVLISQDDKAKVPLGIAIVGKTFKTLQTANEPVSVSDYDFPKGAKHKLIPSVYLVINPSNTNDSLRSGKMRIFVRPEYFLGTPCETHMVDLVKITEEESFHEFTYHDGIVKPIWCLLTNGGPDKNPRFLANIMKYVLLFKKLDLDYLTVRTHALGQSAYNPVERSMASLSGKLAGIVFNAFNYGNHLGNMNGQSTIIDKKLARKNFKHAGDHLYTEVMWDWIDRHSQICKYSFDLCKCNNRDCCRPPRALDVFDFLSLNGGFLSPVVQDKNKHFLSLLHTLEYINDRLPSYYDMHCPSISSEIYDELVCKKCGKYFPTKAFLKMHTKVMHQNGREKIVQMVQEKENNTIPEVHAGEISHTQHKYANVEANGNAKNDIRDGKYKRSGVKKSQLWEQDHLTFQI</sequence>
<dbReference type="PANTHER" id="PTHR46954">
    <property type="entry name" value="C2H2-TYPE DOMAIN-CONTAINING PROTEIN"/>
    <property type="match status" value="1"/>
</dbReference>
<dbReference type="EMBL" id="KI294754">
    <property type="protein sequence ID" value="ESA03859.1"/>
    <property type="molecule type" value="Genomic_DNA"/>
</dbReference>
<organism evidence="3">
    <name type="scientific">Rhizophagus irregularis (strain DAOM 181602 / DAOM 197198 / MUCL 43194)</name>
    <name type="common">Arbuscular mycorrhizal fungus</name>
    <name type="synonym">Glomus intraradices</name>
    <dbReference type="NCBI Taxonomy" id="747089"/>
    <lineage>
        <taxon>Eukaryota</taxon>
        <taxon>Fungi</taxon>
        <taxon>Fungi incertae sedis</taxon>
        <taxon>Mucoromycota</taxon>
        <taxon>Glomeromycotina</taxon>
        <taxon>Glomeromycetes</taxon>
        <taxon>Glomerales</taxon>
        <taxon>Glomeraceae</taxon>
        <taxon>Rhizophagus</taxon>
    </lineage>
</organism>
<evidence type="ECO:0000313" key="3">
    <source>
        <dbReference type="EMBL" id="ESA03859.1"/>
    </source>
</evidence>
<dbReference type="HOGENOM" id="CLU_029278_2_0_1"/>
<dbReference type="eggNOG" id="ENOG502QWEQ">
    <property type="taxonomic scope" value="Eukaryota"/>
</dbReference>
<protein>
    <recommendedName>
        <fullName evidence="2">C2H2-type domain-containing protein</fullName>
    </recommendedName>
</protein>
<dbReference type="AlphaFoldDB" id="U9T6M6"/>
<evidence type="ECO:0000256" key="1">
    <source>
        <dbReference type="PROSITE-ProRule" id="PRU00042"/>
    </source>
</evidence>
<keyword evidence="1" id="KW-0862">Zinc</keyword>
<proteinExistence type="predicted"/>